<dbReference type="OrthoDB" id="6162421at2759"/>
<organism evidence="3 4">
    <name type="scientific">Candidula unifasciata</name>
    <dbReference type="NCBI Taxonomy" id="100452"/>
    <lineage>
        <taxon>Eukaryota</taxon>
        <taxon>Metazoa</taxon>
        <taxon>Spiralia</taxon>
        <taxon>Lophotrochozoa</taxon>
        <taxon>Mollusca</taxon>
        <taxon>Gastropoda</taxon>
        <taxon>Heterobranchia</taxon>
        <taxon>Euthyneura</taxon>
        <taxon>Panpulmonata</taxon>
        <taxon>Eupulmonata</taxon>
        <taxon>Stylommatophora</taxon>
        <taxon>Helicina</taxon>
        <taxon>Helicoidea</taxon>
        <taxon>Geomitridae</taxon>
        <taxon>Candidula</taxon>
    </lineage>
</organism>
<name>A0A8S3ZBF5_9EUPU</name>
<feature type="transmembrane region" description="Helical" evidence="2">
    <location>
        <begin position="31"/>
        <end position="51"/>
    </location>
</feature>
<dbReference type="Proteomes" id="UP000678393">
    <property type="component" value="Unassembled WGS sequence"/>
</dbReference>
<evidence type="ECO:0000256" key="1">
    <source>
        <dbReference type="SAM" id="MobiDB-lite"/>
    </source>
</evidence>
<dbReference type="EMBL" id="CAJHNH020001959">
    <property type="protein sequence ID" value="CAG5125130.1"/>
    <property type="molecule type" value="Genomic_DNA"/>
</dbReference>
<reference evidence="3" key="1">
    <citation type="submission" date="2021-04" db="EMBL/GenBank/DDBJ databases">
        <authorList>
            <consortium name="Molecular Ecology Group"/>
        </authorList>
    </citation>
    <scope>NUCLEOTIDE SEQUENCE</scope>
</reference>
<gene>
    <name evidence="3" type="ORF">CUNI_LOCUS10688</name>
</gene>
<feature type="compositionally biased region" description="Polar residues" evidence="1">
    <location>
        <begin position="193"/>
        <end position="202"/>
    </location>
</feature>
<accession>A0A8S3ZBF5</accession>
<evidence type="ECO:0000256" key="2">
    <source>
        <dbReference type="SAM" id="Phobius"/>
    </source>
</evidence>
<sequence length="627" mass="70005">MLKENNNARLLHVYNSNVRPNNSKVQQAKSLAFLPILGFIIFVICSLLKVYKWSRDSARWKARGDVEFGDEAEVNYGIIQAGDKDFCQIDILSDGTSVYDTVNSLRFFGNGYATHMSDSYPYHDTVTSYKSLLTQKAGDGSQYYDTVKSDRAFSQKRTQSRDLAVQVNLLGSSPLWRRSVSYCCAQEKERSEMTASRKNSTVPLKKQLSRDGQMLQFESKTSRRRRASGDVSTTKKRSLSQPSSQWVNNPICHSPSVHQSYSFAGDSEEGILQSFRLDRRTYVSKKRRMLYSSNGKMLTFPVSSCHSAPCSHKNSGAGNFPRRRRHFSVDSVQYLRQATVNNISQKYFCEEDLTNSFNIAAGIKMIMKNQSFNEKVAGSPKCSKTSHLLDVSAPLISGSDRDININKHIPLSMVSDGHILERDVLASLHSGAKFRSSSEITKSSTRRSISETRTLISHAREEFFKNKLNSAFLLKPKEMTDSHSGTAVGSTDSRNCSSVKIVPSDCRQLSNSESNSVSVEDQISVNLESDRISVNLESDRLNVNLESGQQPSLGSCSKSACVNKKKSVNSLRKQQNVDMVETNRSDNVNVGAVDPSTKCNLYKVRRFQVTYVNAKMSSLVSDGAKLS</sequence>
<keyword evidence="4" id="KW-1185">Reference proteome</keyword>
<evidence type="ECO:0000313" key="3">
    <source>
        <dbReference type="EMBL" id="CAG5125130.1"/>
    </source>
</evidence>
<comment type="caution">
    <text evidence="3">The sequence shown here is derived from an EMBL/GenBank/DDBJ whole genome shotgun (WGS) entry which is preliminary data.</text>
</comment>
<evidence type="ECO:0000313" key="4">
    <source>
        <dbReference type="Proteomes" id="UP000678393"/>
    </source>
</evidence>
<proteinExistence type="predicted"/>
<feature type="region of interest" description="Disordered" evidence="1">
    <location>
        <begin position="192"/>
        <end position="245"/>
    </location>
</feature>
<keyword evidence="2" id="KW-1133">Transmembrane helix</keyword>
<keyword evidence="2" id="KW-0472">Membrane</keyword>
<protein>
    <submittedName>
        <fullName evidence="3">Uncharacterized protein</fullName>
    </submittedName>
</protein>
<dbReference type="AlphaFoldDB" id="A0A8S3ZBF5"/>
<keyword evidence="2" id="KW-0812">Transmembrane</keyword>